<name>A0ABP9F3C2_9GAMM</name>
<dbReference type="EMBL" id="BAABJZ010000090">
    <property type="protein sequence ID" value="GAA4893073.1"/>
    <property type="molecule type" value="Genomic_DNA"/>
</dbReference>
<sequence length="144" mass="17003">MIGAMWLACGPMGHAAEVQVHLGSGWYGPSYGLGWGRHHGARYRWDRRDNRYRYDPWFQHYRQDLRRRERTRRAVTRPAPVTVIPERQRTVQHDTTARGSRAALPANARIVQTDAGTRYLWQGVCYRFDWQQKRYQAEDCPESN</sequence>
<accession>A0ABP9F3C2</accession>
<evidence type="ECO:0000313" key="2">
    <source>
        <dbReference type="Proteomes" id="UP001499988"/>
    </source>
</evidence>
<keyword evidence="2" id="KW-1185">Reference proteome</keyword>
<proteinExistence type="predicted"/>
<comment type="caution">
    <text evidence="1">The sequence shown here is derived from an EMBL/GenBank/DDBJ whole genome shotgun (WGS) entry which is preliminary data.</text>
</comment>
<organism evidence="1 2">
    <name type="scientific">Ferrimonas pelagia</name>
    <dbReference type="NCBI Taxonomy" id="1177826"/>
    <lineage>
        <taxon>Bacteria</taxon>
        <taxon>Pseudomonadati</taxon>
        <taxon>Pseudomonadota</taxon>
        <taxon>Gammaproteobacteria</taxon>
        <taxon>Alteromonadales</taxon>
        <taxon>Ferrimonadaceae</taxon>
        <taxon>Ferrimonas</taxon>
    </lineage>
</organism>
<reference evidence="2" key="1">
    <citation type="journal article" date="2019" name="Int. J. Syst. Evol. Microbiol.">
        <title>The Global Catalogue of Microorganisms (GCM) 10K type strain sequencing project: providing services to taxonomists for standard genome sequencing and annotation.</title>
        <authorList>
            <consortium name="The Broad Institute Genomics Platform"/>
            <consortium name="The Broad Institute Genome Sequencing Center for Infectious Disease"/>
            <person name="Wu L."/>
            <person name="Ma J."/>
        </authorList>
    </citation>
    <scope>NUCLEOTIDE SEQUENCE [LARGE SCALE GENOMIC DNA]</scope>
    <source>
        <strain evidence="2">JCM 18401</strain>
    </source>
</reference>
<gene>
    <name evidence="1" type="ORF">GCM10023333_27860</name>
</gene>
<evidence type="ECO:0000313" key="1">
    <source>
        <dbReference type="EMBL" id="GAA4893073.1"/>
    </source>
</evidence>
<evidence type="ECO:0008006" key="3">
    <source>
        <dbReference type="Google" id="ProtNLM"/>
    </source>
</evidence>
<dbReference type="Proteomes" id="UP001499988">
    <property type="component" value="Unassembled WGS sequence"/>
</dbReference>
<protein>
    <recommendedName>
        <fullName evidence="3">YXWGXW repeat-containing protein</fullName>
    </recommendedName>
</protein>